<dbReference type="SUPFAM" id="SSF63411">
    <property type="entry name" value="LuxS/MPP-like metallohydrolase"/>
    <property type="match status" value="1"/>
</dbReference>
<dbReference type="RefSeq" id="WP_115483316.1">
    <property type="nucleotide sequence ID" value="NZ_QRCT01000050.1"/>
</dbReference>
<gene>
    <name evidence="1" type="ORF">DWV06_16530</name>
</gene>
<evidence type="ECO:0000313" key="1">
    <source>
        <dbReference type="EMBL" id="RDU22135.1"/>
    </source>
</evidence>
<dbReference type="InterPro" id="IPR011249">
    <property type="entry name" value="Metalloenz_LuxS/M16"/>
</dbReference>
<dbReference type="OrthoDB" id="1886787at2"/>
<dbReference type="GO" id="GO:0046872">
    <property type="term" value="F:metal ion binding"/>
    <property type="evidence" value="ECO:0007669"/>
    <property type="project" value="InterPro"/>
</dbReference>
<reference evidence="1 2" key="1">
    <citation type="submission" date="2018-07" db="EMBL/GenBank/DDBJ databases">
        <title>Anaerosacharophilus polymeroproducens gen. nov. sp. nov., an anaerobic bacterium isolated from salt field.</title>
        <authorList>
            <person name="Kim W."/>
            <person name="Yang S.-H."/>
            <person name="Oh J."/>
            <person name="Lee J.-H."/>
            <person name="Kwon K.K."/>
        </authorList>
    </citation>
    <scope>NUCLEOTIDE SEQUENCE [LARGE SCALE GENOMIC DNA]</scope>
    <source>
        <strain evidence="1 2">MCWD5</strain>
    </source>
</reference>
<protein>
    <submittedName>
        <fullName evidence="1">Uncharacterized protein</fullName>
    </submittedName>
</protein>
<dbReference type="Gene3D" id="3.30.830.10">
    <property type="entry name" value="Metalloenzyme, LuxS/M16 peptidase-like"/>
    <property type="match status" value="1"/>
</dbReference>
<organism evidence="1 2">
    <name type="scientific">Anaerosacchariphilus polymeriproducens</name>
    <dbReference type="NCBI Taxonomy" id="1812858"/>
    <lineage>
        <taxon>Bacteria</taxon>
        <taxon>Bacillati</taxon>
        <taxon>Bacillota</taxon>
        <taxon>Clostridia</taxon>
        <taxon>Lachnospirales</taxon>
        <taxon>Lachnospiraceae</taxon>
        <taxon>Anaerosacchariphilus</taxon>
    </lineage>
</organism>
<name>A0A371ARD2_9FIRM</name>
<evidence type="ECO:0000313" key="2">
    <source>
        <dbReference type="Proteomes" id="UP000255036"/>
    </source>
</evidence>
<accession>A0A371ARD2</accession>
<comment type="caution">
    <text evidence="1">The sequence shown here is derived from an EMBL/GenBank/DDBJ whole genome shotgun (WGS) entry which is preliminary data.</text>
</comment>
<sequence length="373" mass="44291">MSLNDMNHLKFTINEHNYNGRDIYINLGIGAGYCIKKIWNSDNQKEVEINTSCVCIFLNYIKEIVNEEPGLKVDGTISKNVIHISMKTSKEEMDEDMQMLLDIIYRLPVDKRIFENAVKKTRSDFNKKIKDIAFQTRNKMMGFSDFSNSYNYKDYKSDLDKVTYEDFLAFFVNLITFENSYLFINGNIKTLRDFMFYHFINNEKDRKYQIKKFYEEKDIFLLTNQQNILKNYENYQIGCIQFDFSNQEFSITNKFVLLSIIASSLFQNKAEVNVDGLEPCILYYNQELAEYKKRIFDCFNSQNLKQIKNGILDKYSELLDKEPKKFGQAYVEMTMQGSDLEEYLNIIEQIDEKSVKDLYRKGDIKITERHLIY</sequence>
<dbReference type="Proteomes" id="UP000255036">
    <property type="component" value="Unassembled WGS sequence"/>
</dbReference>
<keyword evidence="2" id="KW-1185">Reference proteome</keyword>
<proteinExistence type="predicted"/>
<dbReference type="EMBL" id="QRCT01000050">
    <property type="protein sequence ID" value="RDU22135.1"/>
    <property type="molecule type" value="Genomic_DNA"/>
</dbReference>
<dbReference type="AlphaFoldDB" id="A0A371ARD2"/>